<organism evidence="9 10">
    <name type="scientific">Ramazzottius varieornatus</name>
    <name type="common">Water bear</name>
    <name type="synonym">Tardigrade</name>
    <dbReference type="NCBI Taxonomy" id="947166"/>
    <lineage>
        <taxon>Eukaryota</taxon>
        <taxon>Metazoa</taxon>
        <taxon>Ecdysozoa</taxon>
        <taxon>Tardigrada</taxon>
        <taxon>Eutardigrada</taxon>
        <taxon>Parachela</taxon>
        <taxon>Hypsibioidea</taxon>
        <taxon>Ramazzottiidae</taxon>
        <taxon>Ramazzottius</taxon>
    </lineage>
</organism>
<dbReference type="EMBL" id="BDGG01000003">
    <property type="protein sequence ID" value="GAU95381.1"/>
    <property type="molecule type" value="Genomic_DNA"/>
</dbReference>
<dbReference type="InterPro" id="IPR039859">
    <property type="entry name" value="PFA4/ZDH16/20/ERF2-like"/>
</dbReference>
<evidence type="ECO:0000256" key="2">
    <source>
        <dbReference type="ARBA" id="ARBA00022679"/>
    </source>
</evidence>
<proteinExistence type="inferred from homology"/>
<dbReference type="InterPro" id="IPR001594">
    <property type="entry name" value="Palmitoyltrfase_DHHC"/>
</dbReference>
<keyword evidence="3 7" id="KW-0812">Transmembrane</keyword>
<dbReference type="STRING" id="947166.A0A1D1V0W6"/>
<comment type="caution">
    <text evidence="9">The sequence shown here is derived from an EMBL/GenBank/DDBJ whole genome shotgun (WGS) entry which is preliminary data.</text>
</comment>
<evidence type="ECO:0000259" key="8">
    <source>
        <dbReference type="Pfam" id="PF01529"/>
    </source>
</evidence>
<feature type="transmembrane region" description="Helical" evidence="7">
    <location>
        <begin position="176"/>
        <end position="199"/>
    </location>
</feature>
<keyword evidence="5 7" id="KW-0472">Membrane</keyword>
<dbReference type="GO" id="GO:0016020">
    <property type="term" value="C:membrane"/>
    <property type="evidence" value="ECO:0007669"/>
    <property type="project" value="UniProtKB-SubCell"/>
</dbReference>
<evidence type="ECO:0000256" key="7">
    <source>
        <dbReference type="RuleBase" id="RU079119"/>
    </source>
</evidence>
<keyword evidence="2 7" id="KW-0808">Transferase</keyword>
<evidence type="ECO:0000256" key="5">
    <source>
        <dbReference type="ARBA" id="ARBA00023136"/>
    </source>
</evidence>
<dbReference type="AlphaFoldDB" id="A0A1D1V0W6"/>
<comment type="subcellular location">
    <subcellularLocation>
        <location evidence="1">Membrane</location>
        <topology evidence="1">Multi-pass membrane protein</topology>
    </subcellularLocation>
</comment>
<dbReference type="EC" id="2.3.1.225" evidence="7"/>
<comment type="domain">
    <text evidence="7">The DHHC domain is required for palmitoyltransferase activity.</text>
</comment>
<evidence type="ECO:0000256" key="3">
    <source>
        <dbReference type="ARBA" id="ARBA00022692"/>
    </source>
</evidence>
<dbReference type="OrthoDB" id="331948at2759"/>
<evidence type="ECO:0000256" key="4">
    <source>
        <dbReference type="ARBA" id="ARBA00022989"/>
    </source>
</evidence>
<comment type="similarity">
    <text evidence="7">Belongs to the DHHC palmitoyltransferase family.</text>
</comment>
<dbReference type="PANTHER" id="PTHR12246">
    <property type="entry name" value="PALMITOYLTRANSFERASE ZDHHC16"/>
    <property type="match status" value="1"/>
</dbReference>
<dbReference type="Pfam" id="PF01529">
    <property type="entry name" value="DHHC"/>
    <property type="match status" value="1"/>
</dbReference>
<dbReference type="Proteomes" id="UP000186922">
    <property type="component" value="Unassembled WGS sequence"/>
</dbReference>
<protein>
    <recommendedName>
        <fullName evidence="7">Palmitoyltransferase</fullName>
        <ecNumber evidence="7">2.3.1.225</ecNumber>
    </recommendedName>
</protein>
<name>A0A1D1V0W6_RAMVA</name>
<sequence length="322" mass="36960">MDAPSRPPRDNEVFISVGRKSTQWSRVDYGNNLCFGRYWFVRDSCGIVCCIFTWLLIAYAIFAVNVVIINSAIARAAIYFAWCNGILFNGLVLLAVVSHVRTVMSEPGIVQKNTATDERIRELELAPGTVIMRCPKCVCIKPERAHHCSICKRCVRKMDHHCPWVNNCVGENNQKYFVLFTLYIASLSLHAIILTIHQFVLCVDKEFAGCSAMNPPTSIILLIFLLFEGLLFFLFTTIMFCTQFCAIWNDETGIEQLQSSKERTWQRRKRFHGLRVVFGDQCSIWWLCPVVAPRFAGRDKPYQYSVVDTEEHAREPLRPEIT</sequence>
<evidence type="ECO:0000313" key="10">
    <source>
        <dbReference type="Proteomes" id="UP000186922"/>
    </source>
</evidence>
<comment type="catalytic activity">
    <reaction evidence="7">
        <text>L-cysteinyl-[protein] + hexadecanoyl-CoA = S-hexadecanoyl-L-cysteinyl-[protein] + CoA</text>
        <dbReference type="Rhea" id="RHEA:36683"/>
        <dbReference type="Rhea" id="RHEA-COMP:10131"/>
        <dbReference type="Rhea" id="RHEA-COMP:11032"/>
        <dbReference type="ChEBI" id="CHEBI:29950"/>
        <dbReference type="ChEBI" id="CHEBI:57287"/>
        <dbReference type="ChEBI" id="CHEBI:57379"/>
        <dbReference type="ChEBI" id="CHEBI:74151"/>
        <dbReference type="EC" id="2.3.1.225"/>
    </reaction>
</comment>
<keyword evidence="4 7" id="KW-1133">Transmembrane helix</keyword>
<accession>A0A1D1V0W6</accession>
<gene>
    <name evidence="9" type="primary">RvY_07008</name>
    <name evidence="9" type="synonym">RvY_07008.1</name>
    <name evidence="9" type="ORF">RvY_07008-1</name>
</gene>
<dbReference type="GO" id="GO:0019706">
    <property type="term" value="F:protein-cysteine S-palmitoyltransferase activity"/>
    <property type="evidence" value="ECO:0007669"/>
    <property type="project" value="UniProtKB-EC"/>
</dbReference>
<evidence type="ECO:0000313" key="9">
    <source>
        <dbReference type="EMBL" id="GAU95381.1"/>
    </source>
</evidence>
<reference evidence="9 10" key="1">
    <citation type="journal article" date="2016" name="Nat. Commun.">
        <title>Extremotolerant tardigrade genome and improved radiotolerance of human cultured cells by tardigrade-unique protein.</title>
        <authorList>
            <person name="Hashimoto T."/>
            <person name="Horikawa D.D."/>
            <person name="Saito Y."/>
            <person name="Kuwahara H."/>
            <person name="Kozuka-Hata H."/>
            <person name="Shin-I T."/>
            <person name="Minakuchi Y."/>
            <person name="Ohishi K."/>
            <person name="Motoyama A."/>
            <person name="Aizu T."/>
            <person name="Enomoto A."/>
            <person name="Kondo K."/>
            <person name="Tanaka S."/>
            <person name="Hara Y."/>
            <person name="Koshikawa S."/>
            <person name="Sagara H."/>
            <person name="Miura T."/>
            <person name="Yokobori S."/>
            <person name="Miyagawa K."/>
            <person name="Suzuki Y."/>
            <person name="Kubo T."/>
            <person name="Oyama M."/>
            <person name="Kohara Y."/>
            <person name="Fujiyama A."/>
            <person name="Arakawa K."/>
            <person name="Katayama T."/>
            <person name="Toyoda A."/>
            <person name="Kunieda T."/>
        </authorList>
    </citation>
    <scope>NUCLEOTIDE SEQUENCE [LARGE SCALE GENOMIC DNA]</scope>
    <source>
        <strain evidence="9 10">YOKOZUNA-1</strain>
    </source>
</reference>
<feature type="transmembrane region" description="Helical" evidence="7">
    <location>
        <begin position="76"/>
        <end position="97"/>
    </location>
</feature>
<dbReference type="PROSITE" id="PS50216">
    <property type="entry name" value="DHHC"/>
    <property type="match status" value="1"/>
</dbReference>
<evidence type="ECO:0000256" key="1">
    <source>
        <dbReference type="ARBA" id="ARBA00004141"/>
    </source>
</evidence>
<feature type="domain" description="Palmitoyltransferase DHHC" evidence="8">
    <location>
        <begin position="134"/>
        <end position="259"/>
    </location>
</feature>
<keyword evidence="10" id="KW-1185">Reference proteome</keyword>
<evidence type="ECO:0000256" key="6">
    <source>
        <dbReference type="ARBA" id="ARBA00023315"/>
    </source>
</evidence>
<keyword evidence="6 7" id="KW-0012">Acyltransferase</keyword>
<feature type="transmembrane region" description="Helical" evidence="7">
    <location>
        <begin position="219"/>
        <end position="241"/>
    </location>
</feature>
<feature type="transmembrane region" description="Helical" evidence="7">
    <location>
        <begin position="45"/>
        <end position="70"/>
    </location>
</feature>